<accession>W9RKT3</accession>
<keyword evidence="2" id="KW-0328">Glycosyltransferase</keyword>
<dbReference type="Gene3D" id="3.40.50.2000">
    <property type="entry name" value="Glycogen Phosphorylase B"/>
    <property type="match status" value="2"/>
</dbReference>
<reference evidence="5" key="1">
    <citation type="submission" date="2013-01" db="EMBL/GenBank/DDBJ databases">
        <title>Draft Genome Sequence of a Mulberry Tree, Morus notabilis C.K. Schneid.</title>
        <authorList>
            <person name="He N."/>
            <person name="Zhao S."/>
        </authorList>
    </citation>
    <scope>NUCLEOTIDE SEQUENCE</scope>
</reference>
<organism evidence="4 5">
    <name type="scientific">Morus notabilis</name>
    <dbReference type="NCBI Taxonomy" id="981085"/>
    <lineage>
        <taxon>Eukaryota</taxon>
        <taxon>Viridiplantae</taxon>
        <taxon>Streptophyta</taxon>
        <taxon>Embryophyta</taxon>
        <taxon>Tracheophyta</taxon>
        <taxon>Spermatophyta</taxon>
        <taxon>Magnoliopsida</taxon>
        <taxon>eudicotyledons</taxon>
        <taxon>Gunneridae</taxon>
        <taxon>Pentapetalae</taxon>
        <taxon>rosids</taxon>
        <taxon>fabids</taxon>
        <taxon>Rosales</taxon>
        <taxon>Moraceae</taxon>
        <taxon>Moreae</taxon>
        <taxon>Morus</taxon>
    </lineage>
</organism>
<dbReference type="CDD" id="cd03784">
    <property type="entry name" value="GT1_Gtf-like"/>
    <property type="match status" value="1"/>
</dbReference>
<dbReference type="SUPFAM" id="SSF53756">
    <property type="entry name" value="UDP-Glycosyltransferase/glycogen phosphorylase"/>
    <property type="match status" value="1"/>
</dbReference>
<dbReference type="InterPro" id="IPR050481">
    <property type="entry name" value="UDP-glycosyltransf_plant"/>
</dbReference>
<sequence length="454" mass="50680">MASNGPLTTILQPLKTLTQKGLKVSFLSTPKNIHRLPKIPPHLSSSLTFISLPLPEIPNLPSDAESASDVPFRAQPLLKRAFDLLEPYVTSFLESSRPDWILHDYASYWLPRRAAELGASRAFFSLFNAAWLSFVGPPSALIDGGRGRSLVEDFTVVPEWVPFESGLVYRVHEIARHVDREGDVEGLSLTPDTVRFGLAVVESEVVAVRSCREFEPKWLDLLGDIYQRRVFPAGFLPPVVEEEDVEGDGKWVGIKEWLDKWKGSSVIYVAMGSEASLTPGELSELAHGLERSQLPFFWVLRSSPELNRDVLELLPDGFLERVGDRGMVYVGWAPQVRILNHDSVGGFYCGWNSVIEGLAFGRVLVMFPMANDQGINARLLSEKGLGVEIPRNELDGSFTSDSVAESVRSAMVDKSSESFRVKAREMKGLFGDRNKNDSHLDEFISYLKESRKRS</sequence>
<evidence type="ECO:0000313" key="5">
    <source>
        <dbReference type="Proteomes" id="UP000030645"/>
    </source>
</evidence>
<comment type="similarity">
    <text evidence="1">Belongs to the UDP-glycosyltransferase family.</text>
</comment>
<dbReference type="PANTHER" id="PTHR48049">
    <property type="entry name" value="GLYCOSYLTRANSFERASE"/>
    <property type="match status" value="1"/>
</dbReference>
<dbReference type="eggNOG" id="KOG1192">
    <property type="taxonomic scope" value="Eukaryota"/>
</dbReference>
<dbReference type="Pfam" id="PF00201">
    <property type="entry name" value="UDPGT"/>
    <property type="match status" value="1"/>
</dbReference>
<evidence type="ECO:0000256" key="1">
    <source>
        <dbReference type="ARBA" id="ARBA00009995"/>
    </source>
</evidence>
<dbReference type="Proteomes" id="UP000030645">
    <property type="component" value="Unassembled WGS sequence"/>
</dbReference>
<dbReference type="OrthoDB" id="5835829at2759"/>
<dbReference type="AlphaFoldDB" id="W9RKT3"/>
<dbReference type="EMBL" id="KE344789">
    <property type="protein sequence ID" value="EXB79621.1"/>
    <property type="molecule type" value="Genomic_DNA"/>
</dbReference>
<dbReference type="GO" id="GO:0035251">
    <property type="term" value="F:UDP-glucosyltransferase activity"/>
    <property type="evidence" value="ECO:0007669"/>
    <property type="project" value="InterPro"/>
</dbReference>
<dbReference type="InterPro" id="IPR002213">
    <property type="entry name" value="UDP_glucos_trans"/>
</dbReference>
<keyword evidence="3 4" id="KW-0808">Transferase</keyword>
<keyword evidence="5" id="KW-1185">Reference proteome</keyword>
<name>W9RKT3_9ROSA</name>
<protein>
    <submittedName>
        <fullName evidence="4">UDP-glycosyltransferase 91C1</fullName>
    </submittedName>
</protein>
<evidence type="ECO:0000256" key="2">
    <source>
        <dbReference type="ARBA" id="ARBA00022676"/>
    </source>
</evidence>
<evidence type="ECO:0000256" key="3">
    <source>
        <dbReference type="ARBA" id="ARBA00022679"/>
    </source>
</evidence>
<evidence type="ECO:0000313" key="4">
    <source>
        <dbReference type="EMBL" id="EXB79621.1"/>
    </source>
</evidence>
<dbReference type="KEGG" id="mnt:21394813"/>
<dbReference type="PANTHER" id="PTHR48049:SF138">
    <property type="entry name" value="UDP-GLYCOSYLTRANSFERASE 91C1"/>
    <property type="match status" value="1"/>
</dbReference>
<proteinExistence type="inferred from homology"/>
<dbReference type="FunFam" id="3.40.50.2000:FF:000037">
    <property type="entry name" value="Glycosyltransferase"/>
    <property type="match status" value="1"/>
</dbReference>
<gene>
    <name evidence="4" type="ORF">L484_011561</name>
</gene>